<keyword evidence="4" id="KW-0804">Transcription</keyword>
<dbReference type="EMBL" id="AM746676">
    <property type="protein sequence ID" value="CAN92282.1"/>
    <property type="molecule type" value="Genomic_DNA"/>
</dbReference>
<dbReference type="Gene3D" id="1.10.10.10">
    <property type="entry name" value="Winged helix-like DNA-binding domain superfamily/Winged helix DNA-binding domain"/>
    <property type="match status" value="1"/>
</dbReference>
<evidence type="ECO:0000256" key="2">
    <source>
        <dbReference type="ARBA" id="ARBA00023015"/>
    </source>
</evidence>
<protein>
    <submittedName>
        <fullName evidence="6">Transcriptional regulator, LysR family</fullName>
    </submittedName>
</protein>
<dbReference type="PANTHER" id="PTHR30537:SF3">
    <property type="entry name" value="TRANSCRIPTIONAL REGULATORY PROTEIN"/>
    <property type="match status" value="1"/>
</dbReference>
<evidence type="ECO:0000256" key="1">
    <source>
        <dbReference type="ARBA" id="ARBA00009437"/>
    </source>
</evidence>
<evidence type="ECO:0000313" key="7">
    <source>
        <dbReference type="Proteomes" id="UP000002139"/>
    </source>
</evidence>
<dbReference type="PROSITE" id="PS50931">
    <property type="entry name" value="HTH_LYSR"/>
    <property type="match status" value="1"/>
</dbReference>
<dbReference type="GO" id="GO:0043565">
    <property type="term" value="F:sequence-specific DNA binding"/>
    <property type="evidence" value="ECO:0007669"/>
    <property type="project" value="TreeGrafter"/>
</dbReference>
<gene>
    <name evidence="6" type="ordered locus">sce2123</name>
</gene>
<feature type="domain" description="HTH lysR-type" evidence="5">
    <location>
        <begin position="8"/>
        <end position="65"/>
    </location>
</feature>
<organism evidence="6 7">
    <name type="scientific">Sorangium cellulosum (strain So ce56)</name>
    <name type="common">Polyangium cellulosum (strain So ce56)</name>
    <dbReference type="NCBI Taxonomy" id="448385"/>
    <lineage>
        <taxon>Bacteria</taxon>
        <taxon>Pseudomonadati</taxon>
        <taxon>Myxococcota</taxon>
        <taxon>Polyangia</taxon>
        <taxon>Polyangiales</taxon>
        <taxon>Polyangiaceae</taxon>
        <taxon>Sorangium</taxon>
    </lineage>
</organism>
<keyword evidence="7" id="KW-1185">Reference proteome</keyword>
<dbReference type="GO" id="GO:0006351">
    <property type="term" value="P:DNA-templated transcription"/>
    <property type="evidence" value="ECO:0007669"/>
    <property type="project" value="TreeGrafter"/>
</dbReference>
<reference evidence="6 7" key="1">
    <citation type="journal article" date="2007" name="Nat. Biotechnol.">
        <title>Complete genome sequence of the myxobacterium Sorangium cellulosum.</title>
        <authorList>
            <person name="Schneiker S."/>
            <person name="Perlova O."/>
            <person name="Kaiser O."/>
            <person name="Gerth K."/>
            <person name="Alici A."/>
            <person name="Altmeyer M.O."/>
            <person name="Bartels D."/>
            <person name="Bekel T."/>
            <person name="Beyer S."/>
            <person name="Bode E."/>
            <person name="Bode H.B."/>
            <person name="Bolten C.J."/>
            <person name="Choudhuri J.V."/>
            <person name="Doss S."/>
            <person name="Elnakady Y.A."/>
            <person name="Frank B."/>
            <person name="Gaigalat L."/>
            <person name="Goesmann A."/>
            <person name="Groeger C."/>
            <person name="Gross F."/>
            <person name="Jelsbak L."/>
            <person name="Jelsbak L."/>
            <person name="Kalinowski J."/>
            <person name="Kegler C."/>
            <person name="Knauber T."/>
            <person name="Konietzny S."/>
            <person name="Kopp M."/>
            <person name="Krause L."/>
            <person name="Krug D."/>
            <person name="Linke B."/>
            <person name="Mahmud T."/>
            <person name="Martinez-Arias R."/>
            <person name="McHardy A.C."/>
            <person name="Merai M."/>
            <person name="Meyer F."/>
            <person name="Mormann S."/>
            <person name="Munoz-Dorado J."/>
            <person name="Perez J."/>
            <person name="Pradella S."/>
            <person name="Rachid S."/>
            <person name="Raddatz G."/>
            <person name="Rosenau F."/>
            <person name="Rueckert C."/>
            <person name="Sasse F."/>
            <person name="Scharfe M."/>
            <person name="Schuster S.C."/>
            <person name="Suen G."/>
            <person name="Treuner-Lange A."/>
            <person name="Velicer G.J."/>
            <person name="Vorholter F.-J."/>
            <person name="Weissman K.J."/>
            <person name="Welch R.D."/>
            <person name="Wenzel S.C."/>
            <person name="Whitworth D.E."/>
            <person name="Wilhelm S."/>
            <person name="Wittmann C."/>
            <person name="Bloecker H."/>
            <person name="Puehler A."/>
            <person name="Mueller R."/>
        </authorList>
    </citation>
    <scope>NUCLEOTIDE SEQUENCE [LARGE SCALE GENOMIC DNA]</scope>
    <source>
        <strain evidence="7">So ce56</strain>
    </source>
</reference>
<dbReference type="InterPro" id="IPR058163">
    <property type="entry name" value="LysR-type_TF_proteobact-type"/>
</dbReference>
<dbReference type="PANTHER" id="PTHR30537">
    <property type="entry name" value="HTH-TYPE TRANSCRIPTIONAL REGULATOR"/>
    <property type="match status" value="1"/>
</dbReference>
<dbReference type="SUPFAM" id="SSF46785">
    <property type="entry name" value="Winged helix' DNA-binding domain"/>
    <property type="match status" value="1"/>
</dbReference>
<comment type="similarity">
    <text evidence="1">Belongs to the LysR transcriptional regulatory family.</text>
</comment>
<dbReference type="InterPro" id="IPR036390">
    <property type="entry name" value="WH_DNA-bd_sf"/>
</dbReference>
<evidence type="ECO:0000256" key="4">
    <source>
        <dbReference type="ARBA" id="ARBA00023163"/>
    </source>
</evidence>
<evidence type="ECO:0000313" key="6">
    <source>
        <dbReference type="EMBL" id="CAN92282.1"/>
    </source>
</evidence>
<dbReference type="InterPro" id="IPR036388">
    <property type="entry name" value="WH-like_DNA-bd_sf"/>
</dbReference>
<dbReference type="STRING" id="448385.sce2123"/>
<dbReference type="BioCyc" id="SCEL448385:SCE_RS10915-MONOMER"/>
<dbReference type="InterPro" id="IPR000847">
    <property type="entry name" value="LysR_HTH_N"/>
</dbReference>
<keyword evidence="2" id="KW-0805">Transcription regulation</keyword>
<dbReference type="SUPFAM" id="SSF53850">
    <property type="entry name" value="Periplasmic binding protein-like II"/>
    <property type="match status" value="1"/>
</dbReference>
<dbReference type="InterPro" id="IPR005119">
    <property type="entry name" value="LysR_subst-bd"/>
</dbReference>
<name>A9FVJ3_SORC5</name>
<dbReference type="Gene3D" id="3.40.190.290">
    <property type="match status" value="1"/>
</dbReference>
<dbReference type="HOGENOM" id="CLU_039613_16_0_7"/>
<evidence type="ECO:0000259" key="5">
    <source>
        <dbReference type="PROSITE" id="PS50931"/>
    </source>
</evidence>
<dbReference type="eggNOG" id="COG0583">
    <property type="taxonomic scope" value="Bacteria"/>
</dbReference>
<dbReference type="AlphaFoldDB" id="A9FVJ3"/>
<dbReference type="Pfam" id="PF00126">
    <property type="entry name" value="HTH_1"/>
    <property type="match status" value="1"/>
</dbReference>
<dbReference type="Proteomes" id="UP000002139">
    <property type="component" value="Chromosome"/>
</dbReference>
<dbReference type="GO" id="GO:0003700">
    <property type="term" value="F:DNA-binding transcription factor activity"/>
    <property type="evidence" value="ECO:0007669"/>
    <property type="project" value="InterPro"/>
</dbReference>
<evidence type="ECO:0000256" key="3">
    <source>
        <dbReference type="ARBA" id="ARBA00023125"/>
    </source>
</evidence>
<proteinExistence type="inferred from homology"/>
<accession>A9FVJ3</accession>
<keyword evidence="3" id="KW-0238">DNA-binding</keyword>
<dbReference type="KEGG" id="scl:sce2123"/>
<sequence>MRTVAGCMDLEELRAFLAVVEAGSFLGAARALGSSRTTLRRQVASLEARAGVLLLESVRNGVVPTEAGQVLARKGRGMVQEAAALLASIREVGDAPSGTLRVILPVGLPPHMMTPLFAAIRGAYPRLHVHCRFSNDPLGEALTDIDIAVHFGEDAPSGHWISHVVLRVREWLIASRAYLERRGTPQTIDDLKHHELFAWQAPGEDARTWRTWRGAPFTVAPALIATDIHFIRHCCISGLGIGLVPDALVPDPDVGPDVLVPVLPDVVGQERPVRLSVPGALSEIPKIKVFIGHVRASLGKL</sequence>
<dbReference type="Pfam" id="PF03466">
    <property type="entry name" value="LysR_substrate"/>
    <property type="match status" value="1"/>
</dbReference>